<evidence type="ECO:0000259" key="1">
    <source>
        <dbReference type="PROSITE" id="PS51186"/>
    </source>
</evidence>
<reference evidence="2 3" key="1">
    <citation type="submission" date="2015-02" db="EMBL/GenBank/DDBJ databases">
        <title>Draft Genome Sequences of Two Closely-Related Aflatoxigenic Aspergillus Species Obtained from the Cote d'Ivoire.</title>
        <authorList>
            <person name="Moore G.G."/>
            <person name="Beltz S.B."/>
            <person name="Mack B.M."/>
        </authorList>
    </citation>
    <scope>NUCLEOTIDE SEQUENCE [LARGE SCALE GENOMIC DNA]</scope>
    <source>
        <strain evidence="2 3">SRRC1468</strain>
    </source>
</reference>
<dbReference type="GO" id="GO:0016747">
    <property type="term" value="F:acyltransferase activity, transferring groups other than amino-acyl groups"/>
    <property type="evidence" value="ECO:0007669"/>
    <property type="project" value="InterPro"/>
</dbReference>
<dbReference type="SUPFAM" id="SSF55729">
    <property type="entry name" value="Acyl-CoA N-acyltransferases (Nat)"/>
    <property type="match status" value="1"/>
</dbReference>
<keyword evidence="3" id="KW-1185">Reference proteome</keyword>
<dbReference type="InterPro" id="IPR000182">
    <property type="entry name" value="GNAT_dom"/>
</dbReference>
<name>A0A0F8XJ30_9EURO</name>
<gene>
    <name evidence="2" type="ORF">ARAM_001312</name>
</gene>
<dbReference type="Proteomes" id="UP000034291">
    <property type="component" value="Unassembled WGS sequence"/>
</dbReference>
<dbReference type="InterPro" id="IPR016181">
    <property type="entry name" value="Acyl_CoA_acyltransferase"/>
</dbReference>
<dbReference type="OrthoDB" id="2744543at2759"/>
<dbReference type="AlphaFoldDB" id="A0A0F8XJ30"/>
<evidence type="ECO:0000313" key="2">
    <source>
        <dbReference type="EMBL" id="KKK23577.1"/>
    </source>
</evidence>
<organism evidence="2 3">
    <name type="scientific">Aspergillus rambellii</name>
    <dbReference type="NCBI Taxonomy" id="308745"/>
    <lineage>
        <taxon>Eukaryota</taxon>
        <taxon>Fungi</taxon>
        <taxon>Dikarya</taxon>
        <taxon>Ascomycota</taxon>
        <taxon>Pezizomycotina</taxon>
        <taxon>Eurotiomycetes</taxon>
        <taxon>Eurotiomycetidae</taxon>
        <taxon>Eurotiales</taxon>
        <taxon>Aspergillaceae</taxon>
        <taxon>Aspergillus</taxon>
        <taxon>Aspergillus subgen. Nidulantes</taxon>
    </lineage>
</organism>
<dbReference type="Pfam" id="PF13673">
    <property type="entry name" value="Acetyltransf_10"/>
    <property type="match status" value="1"/>
</dbReference>
<dbReference type="PANTHER" id="PTHR42791">
    <property type="entry name" value="GNAT FAMILY ACETYLTRANSFERASE"/>
    <property type="match status" value="1"/>
</dbReference>
<feature type="domain" description="N-acetyltransferase" evidence="1">
    <location>
        <begin position="138"/>
        <end position="228"/>
    </location>
</feature>
<dbReference type="PANTHER" id="PTHR42791:SF16">
    <property type="entry name" value="N-ACETYLTRANSFERASE DOMAIN-CONTAINING PROTEIN"/>
    <property type="match status" value="1"/>
</dbReference>
<dbReference type="CDD" id="cd04301">
    <property type="entry name" value="NAT_SF"/>
    <property type="match status" value="1"/>
</dbReference>
<sequence>MPEVTLHEIKLREELEPLCRIAASAWQNDPLFSWLFPGGQTHPEDFLILWKIILDMEFLEPGKFIFAASIYDAETQTNKIAGFAVWERRGDSEAARRWQGTSFSKKLGRLNLSLKLAHTVTLSPARRSFSRKKFKLLDEEVESVRARQPKESWYLNFLGVDPTAQKKGVGKRLLQWGLDRADEEGIAAGLEASNAGVKLYQSAGFETTEWMNFDDGKQKQSVMRRECKLRSPYATC</sequence>
<evidence type="ECO:0000313" key="3">
    <source>
        <dbReference type="Proteomes" id="UP000034291"/>
    </source>
</evidence>
<dbReference type="Gene3D" id="3.40.630.30">
    <property type="match status" value="1"/>
</dbReference>
<dbReference type="EMBL" id="JZBS01001226">
    <property type="protein sequence ID" value="KKK23577.1"/>
    <property type="molecule type" value="Genomic_DNA"/>
</dbReference>
<proteinExistence type="predicted"/>
<dbReference type="PROSITE" id="PS51186">
    <property type="entry name" value="GNAT"/>
    <property type="match status" value="1"/>
</dbReference>
<comment type="caution">
    <text evidence="2">The sequence shown here is derived from an EMBL/GenBank/DDBJ whole genome shotgun (WGS) entry which is preliminary data.</text>
</comment>
<dbReference type="InterPro" id="IPR052523">
    <property type="entry name" value="Trichothecene_AcTrans"/>
</dbReference>
<accession>A0A0F8XJ30</accession>
<protein>
    <recommendedName>
        <fullName evidence="1">N-acetyltransferase domain-containing protein</fullName>
    </recommendedName>
</protein>